<dbReference type="GO" id="GO:0005507">
    <property type="term" value="F:copper ion binding"/>
    <property type="evidence" value="ECO:0007669"/>
    <property type="project" value="TreeGrafter"/>
</dbReference>
<name>A0A2N3PYS9_9PROT</name>
<gene>
    <name evidence="2" type="ORF">CWS72_05850</name>
</gene>
<dbReference type="PANTHER" id="PTHR23419">
    <property type="entry name" value="DIVALENT CATION TOLERANCE CUTA-RELATED"/>
    <property type="match status" value="1"/>
</dbReference>
<dbReference type="AlphaFoldDB" id="A0A2N3PYS9"/>
<keyword evidence="3" id="KW-1185">Reference proteome</keyword>
<dbReference type="GO" id="GO:0010038">
    <property type="term" value="P:response to metal ion"/>
    <property type="evidence" value="ECO:0007669"/>
    <property type="project" value="InterPro"/>
</dbReference>
<dbReference type="Proteomes" id="UP000233293">
    <property type="component" value="Unassembled WGS sequence"/>
</dbReference>
<evidence type="ECO:0000256" key="1">
    <source>
        <dbReference type="ARBA" id="ARBA00010169"/>
    </source>
</evidence>
<organism evidence="2 3">
    <name type="scientific">Telmatospirillum siberiense</name>
    <dbReference type="NCBI Taxonomy" id="382514"/>
    <lineage>
        <taxon>Bacteria</taxon>
        <taxon>Pseudomonadati</taxon>
        <taxon>Pseudomonadota</taxon>
        <taxon>Alphaproteobacteria</taxon>
        <taxon>Rhodospirillales</taxon>
        <taxon>Rhodospirillaceae</taxon>
        <taxon>Telmatospirillum</taxon>
    </lineage>
</organism>
<dbReference type="InterPro" id="IPR011322">
    <property type="entry name" value="N-reg_PII-like_a/b"/>
</dbReference>
<dbReference type="EMBL" id="PIUM01000004">
    <property type="protein sequence ID" value="PKU25584.1"/>
    <property type="molecule type" value="Genomic_DNA"/>
</dbReference>
<sequence>MTETDNGEVLLYLTAPDRGTALAIARALLEDRLIACANVIDGASSLYWWEGRIEEAAEALLIGKTTMTLMPSVTRRVKELHPYSCPCVAALPIVAGNPDFLGWIRAETGC</sequence>
<dbReference type="SUPFAM" id="SSF54913">
    <property type="entry name" value="GlnB-like"/>
    <property type="match status" value="1"/>
</dbReference>
<reference evidence="3" key="1">
    <citation type="submission" date="2017-12" db="EMBL/GenBank/DDBJ databases">
        <title>Draft genome sequence of Telmatospirillum siberiense 26-4b1T, an acidotolerant peatland alphaproteobacterium potentially involved in sulfur cycling.</title>
        <authorList>
            <person name="Hausmann B."/>
            <person name="Pjevac P."/>
            <person name="Schreck K."/>
            <person name="Herbold C.W."/>
            <person name="Daims H."/>
            <person name="Wagner M."/>
            <person name="Pester M."/>
            <person name="Loy A."/>
        </authorList>
    </citation>
    <scope>NUCLEOTIDE SEQUENCE [LARGE SCALE GENOMIC DNA]</scope>
    <source>
        <strain evidence="3">26-4b1</strain>
    </source>
</reference>
<dbReference type="Pfam" id="PF03091">
    <property type="entry name" value="CutA1"/>
    <property type="match status" value="1"/>
</dbReference>
<evidence type="ECO:0000313" key="3">
    <source>
        <dbReference type="Proteomes" id="UP000233293"/>
    </source>
</evidence>
<dbReference type="InterPro" id="IPR015867">
    <property type="entry name" value="N-reg_PII/ATP_PRibTrfase_C"/>
</dbReference>
<comment type="similarity">
    <text evidence="1">Belongs to the CutA family.</text>
</comment>
<protein>
    <submittedName>
        <fullName evidence="2">Divalent-cation tolerance protein CutA</fullName>
    </submittedName>
</protein>
<dbReference type="PANTHER" id="PTHR23419:SF8">
    <property type="entry name" value="FI09726P"/>
    <property type="match status" value="1"/>
</dbReference>
<dbReference type="OrthoDB" id="37622at2"/>
<proteinExistence type="inferred from homology"/>
<evidence type="ECO:0000313" key="2">
    <source>
        <dbReference type="EMBL" id="PKU25584.1"/>
    </source>
</evidence>
<comment type="caution">
    <text evidence="2">The sequence shown here is derived from an EMBL/GenBank/DDBJ whole genome shotgun (WGS) entry which is preliminary data.</text>
</comment>
<dbReference type="RefSeq" id="WP_101249639.1">
    <property type="nucleotide sequence ID" value="NZ_PIUM01000004.1"/>
</dbReference>
<dbReference type="InterPro" id="IPR004323">
    <property type="entry name" value="Ion_tolerance_CutA"/>
</dbReference>
<accession>A0A2N3PYS9</accession>
<dbReference type="Gene3D" id="3.30.70.120">
    <property type="match status" value="1"/>
</dbReference>